<dbReference type="EMBL" id="JAAAIL010000243">
    <property type="protein sequence ID" value="KAG0277825.1"/>
    <property type="molecule type" value="Genomic_DNA"/>
</dbReference>
<dbReference type="Proteomes" id="UP001194580">
    <property type="component" value="Unassembled WGS sequence"/>
</dbReference>
<keyword evidence="3" id="KW-1185">Reference proteome</keyword>
<feature type="compositionally biased region" description="Low complexity" evidence="1">
    <location>
        <begin position="155"/>
        <end position="165"/>
    </location>
</feature>
<sequence>MSLQQQQQQPAHRPNSRACDRFLIATPTPSTNSDYSSDAGEGHVRRVSVDVDSFLRTKNPDQTTKKRSRSMDAETVIKGFSQLYIASTLSTAPIDTTTTKTATGATTKTTYTADNKGIDGTGGSIHSQDYHCMDYHRYCPPGWAPISTTLTFAPPIATPTAETTPVSTAPRRGRPRNSNNNNSKNNNNGPRPSWPPARHYYSHHLVP</sequence>
<name>A0AAD4DH98_9FUNG</name>
<gene>
    <name evidence="2" type="ORF">BGZ95_005268</name>
</gene>
<dbReference type="AlphaFoldDB" id="A0AAD4DH98"/>
<feature type="region of interest" description="Disordered" evidence="1">
    <location>
        <begin position="155"/>
        <end position="207"/>
    </location>
</feature>
<feature type="compositionally biased region" description="Low complexity" evidence="1">
    <location>
        <begin position="176"/>
        <end position="191"/>
    </location>
</feature>
<comment type="caution">
    <text evidence="2">The sequence shown here is derived from an EMBL/GenBank/DDBJ whole genome shotgun (WGS) entry which is preliminary data.</text>
</comment>
<evidence type="ECO:0000256" key="1">
    <source>
        <dbReference type="SAM" id="MobiDB-lite"/>
    </source>
</evidence>
<protein>
    <submittedName>
        <fullName evidence="2">Uncharacterized protein</fullName>
    </submittedName>
</protein>
<evidence type="ECO:0000313" key="2">
    <source>
        <dbReference type="EMBL" id="KAG0277825.1"/>
    </source>
</evidence>
<evidence type="ECO:0000313" key="3">
    <source>
        <dbReference type="Proteomes" id="UP001194580"/>
    </source>
</evidence>
<organism evidence="2 3">
    <name type="scientific">Linnemannia exigua</name>
    <dbReference type="NCBI Taxonomy" id="604196"/>
    <lineage>
        <taxon>Eukaryota</taxon>
        <taxon>Fungi</taxon>
        <taxon>Fungi incertae sedis</taxon>
        <taxon>Mucoromycota</taxon>
        <taxon>Mortierellomycotina</taxon>
        <taxon>Mortierellomycetes</taxon>
        <taxon>Mortierellales</taxon>
        <taxon>Mortierellaceae</taxon>
        <taxon>Linnemannia</taxon>
    </lineage>
</organism>
<accession>A0AAD4DH98</accession>
<proteinExistence type="predicted"/>
<reference evidence="2" key="1">
    <citation type="journal article" date="2020" name="Fungal Divers.">
        <title>Resolving the Mortierellaceae phylogeny through synthesis of multi-gene phylogenetics and phylogenomics.</title>
        <authorList>
            <person name="Vandepol N."/>
            <person name="Liber J."/>
            <person name="Desiro A."/>
            <person name="Na H."/>
            <person name="Kennedy M."/>
            <person name="Barry K."/>
            <person name="Grigoriev I.V."/>
            <person name="Miller A.N."/>
            <person name="O'Donnell K."/>
            <person name="Stajich J.E."/>
            <person name="Bonito G."/>
        </authorList>
    </citation>
    <scope>NUCLEOTIDE SEQUENCE</scope>
    <source>
        <strain evidence="2">NRRL 28262</strain>
    </source>
</reference>